<dbReference type="InterPro" id="IPR006680">
    <property type="entry name" value="Amidohydro-rel"/>
</dbReference>
<accession>A0A5C4WFP5</accession>
<proteinExistence type="predicted"/>
<dbReference type="InterPro" id="IPR011059">
    <property type="entry name" value="Metal-dep_hydrolase_composite"/>
</dbReference>
<sequence length="394" mass="41887">MRLDGIPLWDGTEYRGPVDLSWEPDRITSVQPDAEPRHDGLCVLPGLVDTHVHLVGYAGPGDPPDFSTWPLVTTRDEQVLHGAAHAQRAMRHGVTTLRDLAGDEAQVALRRVFDAGVLPGPRIQVHGVVGMTAGHNDLFVPPAVPSRKPTADGPDECRKLVRTWARAGMDGIKLTTSGGVLSIGDRNAWRNYTRDEIRAVVDEAHALGMLVASHAHSEEGIRVAVEEGVDSIEHGTLMSKDLAETLAAEGTPVAPTLLINEAIAQGRVPVTPEAMAKAAELVATRDVLLAQAAALGVRFVLGTDANGHHVQFGDQFAEVVHMTRVLGMDAESALRAATSDAADSIGVPVGRIAPGLGADLIVLRGRPWERIEDLAIENIVAVVSRGHVVAGRLP</sequence>
<dbReference type="GO" id="GO:0016810">
    <property type="term" value="F:hydrolase activity, acting on carbon-nitrogen (but not peptide) bonds"/>
    <property type="evidence" value="ECO:0007669"/>
    <property type="project" value="InterPro"/>
</dbReference>
<dbReference type="RefSeq" id="WP_139632228.1">
    <property type="nucleotide sequence ID" value="NZ_VDLX02000007.1"/>
</dbReference>
<dbReference type="InterPro" id="IPR032466">
    <property type="entry name" value="Metal_Hydrolase"/>
</dbReference>
<name>A0A5C4WFP5_9ACTN</name>
<keyword evidence="2" id="KW-0378">Hydrolase</keyword>
<dbReference type="SUPFAM" id="SSF51556">
    <property type="entry name" value="Metallo-dependent hydrolases"/>
    <property type="match status" value="1"/>
</dbReference>
<gene>
    <name evidence="2" type="ORF">FH608_020905</name>
</gene>
<dbReference type="Gene3D" id="2.30.40.10">
    <property type="entry name" value="Urease, subunit C, domain 1"/>
    <property type="match status" value="1"/>
</dbReference>
<dbReference type="Proteomes" id="UP000312512">
    <property type="component" value="Unassembled WGS sequence"/>
</dbReference>
<feature type="domain" description="Amidohydrolase-related" evidence="1">
    <location>
        <begin position="43"/>
        <end position="388"/>
    </location>
</feature>
<dbReference type="CDD" id="cd01299">
    <property type="entry name" value="Met_dep_hydrolase_A"/>
    <property type="match status" value="1"/>
</dbReference>
<dbReference type="PANTHER" id="PTHR43135:SF3">
    <property type="entry name" value="ALPHA-D-RIBOSE 1-METHYLPHOSPHONATE 5-TRIPHOSPHATE DIPHOSPHATASE"/>
    <property type="match status" value="1"/>
</dbReference>
<dbReference type="Pfam" id="PF01979">
    <property type="entry name" value="Amidohydro_1"/>
    <property type="match status" value="1"/>
</dbReference>
<dbReference type="InterPro" id="IPR057744">
    <property type="entry name" value="OTAase-like"/>
</dbReference>
<evidence type="ECO:0000313" key="3">
    <source>
        <dbReference type="Proteomes" id="UP000312512"/>
    </source>
</evidence>
<dbReference type="PANTHER" id="PTHR43135">
    <property type="entry name" value="ALPHA-D-RIBOSE 1-METHYLPHOSPHONATE 5-TRIPHOSPHATE DIPHOSPHATASE"/>
    <property type="match status" value="1"/>
</dbReference>
<dbReference type="InterPro" id="IPR051781">
    <property type="entry name" value="Metallo-dep_Hydrolase"/>
</dbReference>
<evidence type="ECO:0000259" key="1">
    <source>
        <dbReference type="Pfam" id="PF01979"/>
    </source>
</evidence>
<dbReference type="Gene3D" id="3.20.20.140">
    <property type="entry name" value="Metal-dependent hydrolases"/>
    <property type="match status" value="1"/>
</dbReference>
<dbReference type="EMBL" id="VDLX02000007">
    <property type="protein sequence ID" value="KAB8193676.1"/>
    <property type="molecule type" value="Genomic_DNA"/>
</dbReference>
<protein>
    <submittedName>
        <fullName evidence="2">Amidohydrolase family protein</fullName>
    </submittedName>
</protein>
<dbReference type="OrthoDB" id="3514520at2"/>
<reference evidence="2 3" key="1">
    <citation type="submission" date="2019-10" db="EMBL/GenBank/DDBJ databases">
        <title>Nonomuraea sp. nov., isolated from Phyllanthus amarus.</title>
        <authorList>
            <person name="Klykleung N."/>
            <person name="Tanasupawat S."/>
        </authorList>
    </citation>
    <scope>NUCLEOTIDE SEQUENCE [LARGE SCALE GENOMIC DNA]</scope>
    <source>
        <strain evidence="2 3">PA1-10</strain>
    </source>
</reference>
<keyword evidence="3" id="KW-1185">Reference proteome</keyword>
<organism evidence="2 3">
    <name type="scientific">Nonomuraea phyllanthi</name>
    <dbReference type="NCBI Taxonomy" id="2219224"/>
    <lineage>
        <taxon>Bacteria</taxon>
        <taxon>Bacillati</taxon>
        <taxon>Actinomycetota</taxon>
        <taxon>Actinomycetes</taxon>
        <taxon>Streptosporangiales</taxon>
        <taxon>Streptosporangiaceae</taxon>
        <taxon>Nonomuraea</taxon>
    </lineage>
</organism>
<dbReference type="AlphaFoldDB" id="A0A5C4WFP5"/>
<comment type="caution">
    <text evidence="2">The sequence shown here is derived from an EMBL/GenBank/DDBJ whole genome shotgun (WGS) entry which is preliminary data.</text>
</comment>
<dbReference type="SUPFAM" id="SSF51338">
    <property type="entry name" value="Composite domain of metallo-dependent hydrolases"/>
    <property type="match status" value="1"/>
</dbReference>
<evidence type="ECO:0000313" key="2">
    <source>
        <dbReference type="EMBL" id="KAB8193676.1"/>
    </source>
</evidence>